<feature type="domain" description="Cytochrome b561" evidence="8">
    <location>
        <begin position="1"/>
        <end position="125"/>
    </location>
</feature>
<keyword evidence="3 7" id="KW-0812">Transmembrane</keyword>
<dbReference type="OrthoDB" id="5396526at2"/>
<keyword evidence="2" id="KW-0813">Transport</keyword>
<evidence type="ECO:0000313" key="10">
    <source>
        <dbReference type="Proteomes" id="UP000287872"/>
    </source>
</evidence>
<feature type="transmembrane region" description="Helical" evidence="7">
    <location>
        <begin position="6"/>
        <end position="22"/>
    </location>
</feature>
<gene>
    <name evidence="9" type="ORF">Ctaglu_08860</name>
</gene>
<dbReference type="GO" id="GO:0016020">
    <property type="term" value="C:membrane"/>
    <property type="evidence" value="ECO:0007669"/>
    <property type="project" value="UniProtKB-SubCell"/>
</dbReference>
<dbReference type="NCBIfam" id="TIGR03987">
    <property type="entry name" value="HsmA family protein"/>
    <property type="match status" value="1"/>
</dbReference>
<dbReference type="InterPro" id="IPR023813">
    <property type="entry name" value="HsmA-like"/>
</dbReference>
<feature type="transmembrane region" description="Helical" evidence="7">
    <location>
        <begin position="67"/>
        <end position="92"/>
    </location>
</feature>
<evidence type="ECO:0000256" key="3">
    <source>
        <dbReference type="ARBA" id="ARBA00022692"/>
    </source>
</evidence>
<comment type="caution">
    <text evidence="9">The sequence shown here is derived from an EMBL/GenBank/DDBJ whole genome shotgun (WGS) entry which is preliminary data.</text>
</comment>
<evidence type="ECO:0000256" key="5">
    <source>
        <dbReference type="ARBA" id="ARBA00022989"/>
    </source>
</evidence>
<dbReference type="InterPro" id="IPR006593">
    <property type="entry name" value="Cyt_b561/ferric_Rdtase_TM"/>
</dbReference>
<comment type="subcellular location">
    <subcellularLocation>
        <location evidence="1">Membrane</location>
    </subcellularLocation>
</comment>
<name>A0A401UI83_9CLOT</name>
<dbReference type="PROSITE" id="PS50939">
    <property type="entry name" value="CYTOCHROME_B561"/>
    <property type="match status" value="1"/>
</dbReference>
<evidence type="ECO:0000259" key="8">
    <source>
        <dbReference type="PROSITE" id="PS50939"/>
    </source>
</evidence>
<keyword evidence="5 7" id="KW-1133">Transmembrane helix</keyword>
<proteinExistence type="predicted"/>
<keyword evidence="4" id="KW-0249">Electron transport</keyword>
<dbReference type="Proteomes" id="UP000287872">
    <property type="component" value="Unassembled WGS sequence"/>
</dbReference>
<protein>
    <submittedName>
        <fullName evidence="9">Membrane protein</fullName>
    </submittedName>
</protein>
<keyword evidence="10" id="KW-1185">Reference proteome</keyword>
<keyword evidence="6 7" id="KW-0472">Membrane</keyword>
<feature type="transmembrane region" description="Helical" evidence="7">
    <location>
        <begin position="104"/>
        <end position="124"/>
    </location>
</feature>
<reference evidence="9 10" key="1">
    <citation type="submission" date="2018-11" db="EMBL/GenBank/DDBJ databases">
        <title>Genome sequencing and assembly of Clostridium tagluense strain A121.</title>
        <authorList>
            <person name="Murakami T."/>
            <person name="Segawa T."/>
            <person name="Shcherbakova V.A."/>
            <person name="Mori H."/>
            <person name="Yoshimura Y."/>
        </authorList>
    </citation>
    <scope>NUCLEOTIDE SEQUENCE [LARGE SCALE GENOMIC DNA]</scope>
    <source>
        <strain evidence="9 10">A121</strain>
    </source>
</reference>
<dbReference type="RefSeq" id="WP_124998508.1">
    <property type="nucleotide sequence ID" value="NZ_BHYK01000004.1"/>
</dbReference>
<evidence type="ECO:0000256" key="7">
    <source>
        <dbReference type="SAM" id="Phobius"/>
    </source>
</evidence>
<evidence type="ECO:0000256" key="4">
    <source>
        <dbReference type="ARBA" id="ARBA00022982"/>
    </source>
</evidence>
<sequence>MLIYAIVFITLALVFYTIGVWSEKLQGTLKPWHLGLFLLGLVCDTTGTLLMESIASSSYAVVSGFNLHGITGVIAIALMLIHAIWAAVVLIRKDENMILKFHKFSIIVWIIWLLPFISGAMSHMN</sequence>
<evidence type="ECO:0000256" key="6">
    <source>
        <dbReference type="ARBA" id="ARBA00023136"/>
    </source>
</evidence>
<evidence type="ECO:0000256" key="2">
    <source>
        <dbReference type="ARBA" id="ARBA00022448"/>
    </source>
</evidence>
<organism evidence="9 10">
    <name type="scientific">Clostridium tagluense</name>
    <dbReference type="NCBI Taxonomy" id="360422"/>
    <lineage>
        <taxon>Bacteria</taxon>
        <taxon>Bacillati</taxon>
        <taxon>Bacillota</taxon>
        <taxon>Clostridia</taxon>
        <taxon>Eubacteriales</taxon>
        <taxon>Clostridiaceae</taxon>
        <taxon>Clostridium</taxon>
    </lineage>
</organism>
<evidence type="ECO:0000256" key="1">
    <source>
        <dbReference type="ARBA" id="ARBA00004370"/>
    </source>
</evidence>
<evidence type="ECO:0000313" key="9">
    <source>
        <dbReference type="EMBL" id="GCD09263.1"/>
    </source>
</evidence>
<dbReference type="EMBL" id="BHYK01000004">
    <property type="protein sequence ID" value="GCD09263.1"/>
    <property type="molecule type" value="Genomic_DNA"/>
</dbReference>
<accession>A0A401UI83</accession>
<dbReference type="AlphaFoldDB" id="A0A401UI83"/>